<dbReference type="OrthoDB" id="20368at2759"/>
<proteinExistence type="predicted"/>
<dbReference type="CDD" id="cd11296">
    <property type="entry name" value="O-FucT_like"/>
    <property type="match status" value="1"/>
</dbReference>
<keyword evidence="3" id="KW-0119">Carbohydrate metabolism</keyword>
<reference evidence="5 6" key="1">
    <citation type="submission" date="2016-04" db="EMBL/GenBank/DDBJ databases">
        <title>A degradative enzymes factory behind the ericoid mycorrhizal symbiosis.</title>
        <authorList>
            <consortium name="DOE Joint Genome Institute"/>
            <person name="Martino E."/>
            <person name="Morin E."/>
            <person name="Grelet G."/>
            <person name="Kuo A."/>
            <person name="Kohler A."/>
            <person name="Daghino S."/>
            <person name="Barry K."/>
            <person name="Choi C."/>
            <person name="Cichocki N."/>
            <person name="Clum A."/>
            <person name="Copeland A."/>
            <person name="Hainaut M."/>
            <person name="Haridas S."/>
            <person name="Labutti K."/>
            <person name="Lindquist E."/>
            <person name="Lipzen A."/>
            <person name="Khouja H.-R."/>
            <person name="Murat C."/>
            <person name="Ohm R."/>
            <person name="Olson A."/>
            <person name="Spatafora J."/>
            <person name="Veneault-Fourrey C."/>
            <person name="Henrissat B."/>
            <person name="Grigoriev I."/>
            <person name="Martin F."/>
            <person name="Perotto S."/>
        </authorList>
    </citation>
    <scope>NUCLEOTIDE SEQUENCE [LARGE SCALE GENOMIC DNA]</scope>
    <source>
        <strain evidence="5 6">F</strain>
    </source>
</reference>
<evidence type="ECO:0000256" key="1">
    <source>
        <dbReference type="ARBA" id="ARBA00022679"/>
    </source>
</evidence>
<evidence type="ECO:0000313" key="6">
    <source>
        <dbReference type="Proteomes" id="UP000235786"/>
    </source>
</evidence>
<dbReference type="Pfam" id="PF10250">
    <property type="entry name" value="O-FucT"/>
    <property type="match status" value="1"/>
</dbReference>
<dbReference type="AlphaFoldDB" id="A0A2J6RVK0"/>
<dbReference type="GO" id="GO:0016740">
    <property type="term" value="F:transferase activity"/>
    <property type="evidence" value="ECO:0007669"/>
    <property type="project" value="UniProtKB-KW"/>
</dbReference>
<dbReference type="InterPro" id="IPR019378">
    <property type="entry name" value="GDP-Fuc_O-FucTrfase"/>
</dbReference>
<gene>
    <name evidence="5" type="ORF">L207DRAFT_424353</name>
</gene>
<dbReference type="EMBL" id="KZ613943">
    <property type="protein sequence ID" value="PMD42493.1"/>
    <property type="molecule type" value="Genomic_DNA"/>
</dbReference>
<dbReference type="Gene3D" id="3.40.50.11350">
    <property type="match status" value="1"/>
</dbReference>
<organism evidence="5 6">
    <name type="scientific">Hyaloscypha variabilis (strain UAMH 11265 / GT02V1 / F)</name>
    <name type="common">Meliniomyces variabilis</name>
    <dbReference type="NCBI Taxonomy" id="1149755"/>
    <lineage>
        <taxon>Eukaryota</taxon>
        <taxon>Fungi</taxon>
        <taxon>Dikarya</taxon>
        <taxon>Ascomycota</taxon>
        <taxon>Pezizomycotina</taxon>
        <taxon>Leotiomycetes</taxon>
        <taxon>Helotiales</taxon>
        <taxon>Hyaloscyphaceae</taxon>
        <taxon>Hyaloscypha</taxon>
        <taxon>Hyaloscypha variabilis</taxon>
    </lineage>
</organism>
<keyword evidence="1" id="KW-0808">Transferase</keyword>
<keyword evidence="2" id="KW-0294">Fucose metabolism</keyword>
<evidence type="ECO:0000313" key="5">
    <source>
        <dbReference type="EMBL" id="PMD42493.1"/>
    </source>
</evidence>
<evidence type="ECO:0000256" key="4">
    <source>
        <dbReference type="SAM" id="MobiDB-lite"/>
    </source>
</evidence>
<protein>
    <recommendedName>
        <fullName evidence="7">Alternative oxidase</fullName>
    </recommendedName>
</protein>
<dbReference type="GO" id="GO:0006004">
    <property type="term" value="P:fucose metabolic process"/>
    <property type="evidence" value="ECO:0007669"/>
    <property type="project" value="UniProtKB-KW"/>
</dbReference>
<sequence length="427" mass="48751">MIEKPSKPPKHQLPKIKAGPPVIPPSPADPKLFNLQDLDFNGEYVGWPLERVCNETKYQPGLVFMCDNNSGGVGNIRNFILTCVRYAIDAGATGIILPKIQRRSETDLANIFTTSLQPFEYFFDEEHFRYALGTHCPRLTIYNETVDIPNSQNKTEIKDFYPKDLNSPDGGDTRGRNRHLDMFRTKLDKWLSGTNRAPKVEKPLTIRFKWATFFEWSAYRDGPEFAATFGDILRIRKDIAELAAVTLAKMSKFAGSDPYAEEVPTLKAPYLGVHLRSESDALDFWPDFHTQTNGYLEAANDTNLRHAYLACGNATESKRFADEAWNQLQLKVTSKLDLLNGDDLKRLQALSWDQQALVDFLVLSKSTHFTGCSFSSFAMNIAYKRHLMTGGIMTRQWKSPGDAYSTLVGRFDKWWGDWMFMYECMWP</sequence>
<evidence type="ECO:0000256" key="3">
    <source>
        <dbReference type="ARBA" id="ARBA00023277"/>
    </source>
</evidence>
<dbReference type="Proteomes" id="UP000235786">
    <property type="component" value="Unassembled WGS sequence"/>
</dbReference>
<feature type="region of interest" description="Disordered" evidence="4">
    <location>
        <begin position="1"/>
        <end position="21"/>
    </location>
</feature>
<keyword evidence="6" id="KW-1185">Reference proteome</keyword>
<accession>A0A2J6RVK0</accession>
<evidence type="ECO:0000256" key="2">
    <source>
        <dbReference type="ARBA" id="ARBA00023253"/>
    </source>
</evidence>
<evidence type="ECO:0008006" key="7">
    <source>
        <dbReference type="Google" id="ProtNLM"/>
    </source>
</evidence>
<name>A0A2J6RVK0_HYAVF</name>